<dbReference type="InterPro" id="IPR053135">
    <property type="entry name" value="AKR2_Oxidoreductase"/>
</dbReference>
<dbReference type="PANTHER" id="PTHR43312:SF1">
    <property type="entry name" value="NADP-DEPENDENT OXIDOREDUCTASE DOMAIN-CONTAINING PROTEIN"/>
    <property type="match status" value="1"/>
</dbReference>
<gene>
    <name evidence="2" type="ORF">AMOR_42020</name>
</gene>
<dbReference type="Proteomes" id="UP001162891">
    <property type="component" value="Chromosome"/>
</dbReference>
<dbReference type="SUPFAM" id="SSF51430">
    <property type="entry name" value="NAD(P)-linked oxidoreductase"/>
    <property type="match status" value="1"/>
</dbReference>
<dbReference type="InterPro" id="IPR023210">
    <property type="entry name" value="NADP_OxRdtase_dom"/>
</dbReference>
<dbReference type="EMBL" id="AP025591">
    <property type="protein sequence ID" value="BDG05206.1"/>
    <property type="molecule type" value="Genomic_DNA"/>
</dbReference>
<dbReference type="InterPro" id="IPR036812">
    <property type="entry name" value="NAD(P)_OxRdtase_dom_sf"/>
</dbReference>
<feature type="domain" description="NADP-dependent oxidoreductase" evidence="1">
    <location>
        <begin position="55"/>
        <end position="306"/>
    </location>
</feature>
<dbReference type="PANTHER" id="PTHR43312">
    <property type="entry name" value="D-THREO-ALDOSE 1-DEHYDROGENASE"/>
    <property type="match status" value="1"/>
</dbReference>
<proteinExistence type="predicted"/>
<evidence type="ECO:0000313" key="2">
    <source>
        <dbReference type="EMBL" id="BDG05206.1"/>
    </source>
</evidence>
<organism evidence="2 3">
    <name type="scientific">Anaeromyxobacter oryzae</name>
    <dbReference type="NCBI Taxonomy" id="2918170"/>
    <lineage>
        <taxon>Bacteria</taxon>
        <taxon>Pseudomonadati</taxon>
        <taxon>Myxococcota</taxon>
        <taxon>Myxococcia</taxon>
        <taxon>Myxococcales</taxon>
        <taxon>Cystobacterineae</taxon>
        <taxon>Anaeromyxobacteraceae</taxon>
        <taxon>Anaeromyxobacter</taxon>
    </lineage>
</organism>
<dbReference type="Pfam" id="PF00248">
    <property type="entry name" value="Aldo_ket_red"/>
    <property type="match status" value="1"/>
</dbReference>
<dbReference type="Gene3D" id="3.20.20.100">
    <property type="entry name" value="NADP-dependent oxidoreductase domain"/>
    <property type="match status" value="1"/>
</dbReference>
<evidence type="ECO:0000259" key="1">
    <source>
        <dbReference type="Pfam" id="PF00248"/>
    </source>
</evidence>
<accession>A0ABN6MXA3</accession>
<sequence length="334" mass="34763">MGHERGTAIETRPLGRDGPRLTRVGLGMAALGRPAYITLGHAADLPGHPSPEALERHAHAVLDAAYAAGVRYVDAARSYGRAEQFVRSWLDARGLPAGDVVVGSKWGYRYTGDWQLRAARHEVKDHSLSALREQLAESRAALGPHLALYQIHSATEDTGVLGDDAVLDALASVRDGGVRVGVTVSGPGQAAAVRRALGIRRGGDPLFASVQATWNLLERSCEDALREAHAAGRAVLVKEALANGRLGPRGDAAAGPLGEIAAALGATVDAVALAAALAQPFADVVLLGASTVPQLASNLEALGVQLPVGAQGALATLREGAAEYWRRRAGLPWT</sequence>
<name>A0ABN6MXA3_9BACT</name>
<evidence type="ECO:0000313" key="3">
    <source>
        <dbReference type="Proteomes" id="UP001162891"/>
    </source>
</evidence>
<reference evidence="3" key="1">
    <citation type="journal article" date="2022" name="Int. J. Syst. Evol. Microbiol.">
        <title>Anaeromyxobacter oryzae sp. nov., Anaeromyxobacter diazotrophicus sp. nov. and Anaeromyxobacter paludicola sp. nov., isolated from paddy soils.</title>
        <authorList>
            <person name="Itoh H."/>
            <person name="Xu Z."/>
            <person name="Mise K."/>
            <person name="Masuda Y."/>
            <person name="Ushijima N."/>
            <person name="Hayakawa C."/>
            <person name="Shiratori Y."/>
            <person name="Senoo K."/>
        </authorList>
    </citation>
    <scope>NUCLEOTIDE SEQUENCE [LARGE SCALE GENOMIC DNA]</scope>
    <source>
        <strain evidence="3">Red232</strain>
    </source>
</reference>
<keyword evidence="3" id="KW-1185">Reference proteome</keyword>
<protein>
    <submittedName>
        <fullName evidence="2">Oxidoreductase</fullName>
    </submittedName>
</protein>